<feature type="compositionally biased region" description="Basic residues" evidence="1">
    <location>
        <begin position="9"/>
        <end position="18"/>
    </location>
</feature>
<evidence type="ECO:0000313" key="3">
    <source>
        <dbReference type="Proteomes" id="UP001596976"/>
    </source>
</evidence>
<organism evidence="2 3">
    <name type="scientific">Savagea faecisuis</name>
    <dbReference type="NCBI Taxonomy" id="1274803"/>
    <lineage>
        <taxon>Bacteria</taxon>
        <taxon>Bacillati</taxon>
        <taxon>Bacillota</taxon>
        <taxon>Bacilli</taxon>
        <taxon>Bacillales</taxon>
        <taxon>Caryophanaceae</taxon>
        <taxon>Savagea</taxon>
    </lineage>
</organism>
<feature type="region of interest" description="Disordered" evidence="1">
    <location>
        <begin position="1"/>
        <end position="25"/>
    </location>
</feature>
<evidence type="ECO:0000256" key="1">
    <source>
        <dbReference type="SAM" id="MobiDB-lite"/>
    </source>
</evidence>
<dbReference type="EMBL" id="JBHTJF010000045">
    <property type="protein sequence ID" value="MFD0944685.1"/>
    <property type="molecule type" value="Genomic_DNA"/>
</dbReference>
<accession>A0ABW3H2Y8</accession>
<keyword evidence="3" id="KW-1185">Reference proteome</keyword>
<comment type="caution">
    <text evidence="2">The sequence shown here is derived from an EMBL/GenBank/DDBJ whole genome shotgun (WGS) entry which is preliminary data.</text>
</comment>
<dbReference type="Proteomes" id="UP001596976">
    <property type="component" value="Unassembled WGS sequence"/>
</dbReference>
<name>A0ABW3H2Y8_9BACL</name>
<protein>
    <submittedName>
        <fullName evidence="2">Uncharacterized protein</fullName>
    </submittedName>
</protein>
<dbReference type="RefSeq" id="WP_381014421.1">
    <property type="nucleotide sequence ID" value="NZ_JBHTJF010000045.1"/>
</dbReference>
<reference evidence="3" key="1">
    <citation type="journal article" date="2019" name="Int. J. Syst. Evol. Microbiol.">
        <title>The Global Catalogue of Microorganisms (GCM) 10K type strain sequencing project: providing services to taxonomists for standard genome sequencing and annotation.</title>
        <authorList>
            <consortium name="The Broad Institute Genomics Platform"/>
            <consortium name="The Broad Institute Genome Sequencing Center for Infectious Disease"/>
            <person name="Wu L."/>
            <person name="Ma J."/>
        </authorList>
    </citation>
    <scope>NUCLEOTIDE SEQUENCE [LARGE SCALE GENOMIC DNA]</scope>
    <source>
        <strain evidence="3">CCUG 63563</strain>
    </source>
</reference>
<sequence>MNKPQNKGLIKKSTKNKILKPSTPIKKIQNEDFSYSLHQRTPLLQKKESSKKQQERLSNQKTFVRAALTKNNGKSIKITQEVLEEIQLLGSFINESVIYKIIGELLDSYIKNELSDRQQRQFEFMLNKKFNSSS</sequence>
<gene>
    <name evidence="2" type="ORF">ACFQ0V_13120</name>
</gene>
<proteinExistence type="predicted"/>
<evidence type="ECO:0000313" key="2">
    <source>
        <dbReference type="EMBL" id="MFD0944685.1"/>
    </source>
</evidence>